<dbReference type="PANTHER" id="PTHR34475">
    <property type="match status" value="1"/>
</dbReference>
<dbReference type="RefSeq" id="WP_155303338.1">
    <property type="nucleotide sequence ID" value="NZ_AP021875.1"/>
</dbReference>
<keyword evidence="2" id="KW-1133">Transmembrane helix</keyword>
<dbReference type="Pfam" id="PF13413">
    <property type="entry name" value="HTH_25"/>
    <property type="match status" value="1"/>
</dbReference>
<gene>
    <name evidence="4" type="ORF">DSCW_17150</name>
</gene>
<evidence type="ECO:0000256" key="1">
    <source>
        <dbReference type="SAM" id="MobiDB-lite"/>
    </source>
</evidence>
<dbReference type="Pfam" id="PF13464">
    <property type="entry name" value="RodZ_C"/>
    <property type="match status" value="1"/>
</dbReference>
<feature type="region of interest" description="Disordered" evidence="1">
    <location>
        <begin position="128"/>
        <end position="155"/>
    </location>
</feature>
<dbReference type="GO" id="GO:0003677">
    <property type="term" value="F:DNA binding"/>
    <property type="evidence" value="ECO:0007669"/>
    <property type="project" value="InterPro"/>
</dbReference>
<dbReference type="KEGG" id="dwd:DSCW_17150"/>
<evidence type="ECO:0000313" key="5">
    <source>
        <dbReference type="Proteomes" id="UP000427769"/>
    </source>
</evidence>
<feature type="domain" description="Cytoskeleton protein RodZ-like C-terminal" evidence="3">
    <location>
        <begin position="172"/>
        <end position="235"/>
    </location>
</feature>
<feature type="transmembrane region" description="Helical" evidence="2">
    <location>
        <begin position="104"/>
        <end position="121"/>
    </location>
</feature>
<evidence type="ECO:0000259" key="3">
    <source>
        <dbReference type="Pfam" id="PF13464"/>
    </source>
</evidence>
<reference evidence="4 5" key="1">
    <citation type="submission" date="2019-11" db="EMBL/GenBank/DDBJ databases">
        <title>Comparative genomics of hydrocarbon-degrading Desulfosarcina strains.</title>
        <authorList>
            <person name="Watanabe M."/>
            <person name="Kojima H."/>
            <person name="Fukui M."/>
        </authorList>
    </citation>
    <scope>NUCLEOTIDE SEQUENCE [LARGE SCALE GENOMIC DNA]</scope>
    <source>
        <strain evidence="4 5">PP31</strain>
    </source>
</reference>
<dbReference type="Proteomes" id="UP000427769">
    <property type="component" value="Chromosome"/>
</dbReference>
<evidence type="ECO:0000313" key="4">
    <source>
        <dbReference type="EMBL" id="BBO74298.1"/>
    </source>
</evidence>
<proteinExistence type="predicted"/>
<dbReference type="PANTHER" id="PTHR34475:SF1">
    <property type="entry name" value="CYTOSKELETON PROTEIN RODZ"/>
    <property type="match status" value="1"/>
</dbReference>
<dbReference type="OrthoDB" id="9797543at2"/>
<dbReference type="Gene3D" id="1.10.260.40">
    <property type="entry name" value="lambda repressor-like DNA-binding domains"/>
    <property type="match status" value="1"/>
</dbReference>
<dbReference type="InterPro" id="IPR025194">
    <property type="entry name" value="RodZ-like_C"/>
</dbReference>
<dbReference type="EMBL" id="AP021875">
    <property type="protein sequence ID" value="BBO74298.1"/>
    <property type="molecule type" value="Genomic_DNA"/>
</dbReference>
<dbReference type="InterPro" id="IPR010982">
    <property type="entry name" value="Lambda_DNA-bd_dom_sf"/>
</dbReference>
<name>A0A5K7Z084_9BACT</name>
<dbReference type="InterPro" id="IPR050400">
    <property type="entry name" value="Bact_Cytoskel_RodZ"/>
</dbReference>
<keyword evidence="2" id="KW-0472">Membrane</keyword>
<evidence type="ECO:0000256" key="2">
    <source>
        <dbReference type="SAM" id="Phobius"/>
    </source>
</evidence>
<dbReference type="AlphaFoldDB" id="A0A5K7Z084"/>
<keyword evidence="5" id="KW-1185">Reference proteome</keyword>
<feature type="compositionally biased region" description="Polar residues" evidence="1">
    <location>
        <begin position="128"/>
        <end position="143"/>
    </location>
</feature>
<organism evidence="4 5">
    <name type="scientific">Desulfosarcina widdelii</name>
    <dbReference type="NCBI Taxonomy" id="947919"/>
    <lineage>
        <taxon>Bacteria</taxon>
        <taxon>Pseudomonadati</taxon>
        <taxon>Thermodesulfobacteriota</taxon>
        <taxon>Desulfobacteria</taxon>
        <taxon>Desulfobacterales</taxon>
        <taxon>Desulfosarcinaceae</taxon>
        <taxon>Desulfosarcina</taxon>
    </lineage>
</organism>
<keyword evidence="2" id="KW-0812">Transmembrane</keyword>
<accession>A0A5K7Z084</accession>
<protein>
    <submittedName>
        <fullName evidence="4">Helix-turn-helix domain-containing protein</fullName>
    </submittedName>
</protein>
<sequence length="240" mass="26397">MESENNLETFGSYLQSFRIKRELTIEEVAAKTRIAAHCLKAIEADDHEHLPPPAYVRSFIRTIADIVGANADLAVNLYRADLKQQETTRKLQLRRRAKLGAAKRTLLAAALIVGILLLLRYTDIGMSPTPSGESATTERSFSQPAPGEESEAAGRGLVAAKPREKLKLKVIAVEQTWLKVIVDGQNAKSYKLKAEERLELEGSSDFNLMIGNATAVKVFLDDRPVKIFGGSDQVVSLKIP</sequence>